<evidence type="ECO:0000256" key="10">
    <source>
        <dbReference type="SAM" id="SignalP"/>
    </source>
</evidence>
<keyword evidence="5" id="KW-0378">Hydrolase</keyword>
<evidence type="ECO:0000256" key="4">
    <source>
        <dbReference type="ARBA" id="ARBA00022729"/>
    </source>
</evidence>
<comment type="caution">
    <text evidence="12">The sequence shown here is derived from an EMBL/GenBank/DDBJ whole genome shotgun (WGS) entry which is preliminary data.</text>
</comment>
<evidence type="ECO:0000256" key="7">
    <source>
        <dbReference type="ARBA" id="ARBA00023049"/>
    </source>
</evidence>
<evidence type="ECO:0000256" key="2">
    <source>
        <dbReference type="ARBA" id="ARBA00022670"/>
    </source>
</evidence>
<feature type="region of interest" description="Disordered" evidence="9">
    <location>
        <begin position="345"/>
        <end position="365"/>
    </location>
</feature>
<keyword evidence="8" id="KW-1015">Disulfide bond</keyword>
<dbReference type="Gene3D" id="3.40.390.10">
    <property type="entry name" value="Collagenase (Catalytic Domain)"/>
    <property type="match status" value="1"/>
</dbReference>
<gene>
    <name evidence="12" type="ORF">H9966_02875</name>
</gene>
<feature type="chain" id="PRO_5039644277" evidence="10">
    <location>
        <begin position="20"/>
        <end position="373"/>
    </location>
</feature>
<dbReference type="AlphaFoldDB" id="A0A9D2FYK6"/>
<proteinExistence type="inferred from homology"/>
<dbReference type="PANTHER" id="PTHR47466">
    <property type="match status" value="1"/>
</dbReference>
<protein>
    <submittedName>
        <fullName evidence="12">Zinc-dependent metalloproteinase lipoprotein</fullName>
    </submittedName>
</protein>
<evidence type="ECO:0000256" key="8">
    <source>
        <dbReference type="ARBA" id="ARBA00023157"/>
    </source>
</evidence>
<dbReference type="GO" id="GO:0008237">
    <property type="term" value="F:metallopeptidase activity"/>
    <property type="evidence" value="ECO:0007669"/>
    <property type="project" value="UniProtKB-KW"/>
</dbReference>
<dbReference type="Pfam" id="PF05572">
    <property type="entry name" value="Peptidase_M43"/>
    <property type="match status" value="1"/>
</dbReference>
<reference evidence="12" key="2">
    <citation type="submission" date="2021-04" db="EMBL/GenBank/DDBJ databases">
        <authorList>
            <person name="Gilroy R."/>
        </authorList>
    </citation>
    <scope>NUCLEOTIDE SEQUENCE</scope>
    <source>
        <strain evidence="12">ChiHecec3B27-8219</strain>
    </source>
</reference>
<evidence type="ECO:0000313" key="13">
    <source>
        <dbReference type="Proteomes" id="UP000824055"/>
    </source>
</evidence>
<keyword evidence="6" id="KW-0862">Zinc</keyword>
<feature type="signal peptide" evidence="10">
    <location>
        <begin position="1"/>
        <end position="19"/>
    </location>
</feature>
<keyword evidence="3" id="KW-0479">Metal-binding</keyword>
<keyword evidence="7" id="KW-0482">Metalloprotease</keyword>
<reference evidence="12" key="1">
    <citation type="journal article" date="2021" name="PeerJ">
        <title>Extensive microbial diversity within the chicken gut microbiome revealed by metagenomics and culture.</title>
        <authorList>
            <person name="Gilroy R."/>
            <person name="Ravi A."/>
            <person name="Getino M."/>
            <person name="Pursley I."/>
            <person name="Horton D.L."/>
            <person name="Alikhan N.F."/>
            <person name="Baker D."/>
            <person name="Gharbi K."/>
            <person name="Hall N."/>
            <person name="Watson M."/>
            <person name="Adriaenssens E.M."/>
            <person name="Foster-Nyarko E."/>
            <person name="Jarju S."/>
            <person name="Secka A."/>
            <person name="Antonio M."/>
            <person name="Oren A."/>
            <person name="Chaudhuri R.R."/>
            <person name="La Ragione R."/>
            <person name="Hildebrand F."/>
            <person name="Pallen M.J."/>
        </authorList>
    </citation>
    <scope>NUCLEOTIDE SEQUENCE</scope>
    <source>
        <strain evidence="12">ChiHecec3B27-8219</strain>
    </source>
</reference>
<evidence type="ECO:0000256" key="9">
    <source>
        <dbReference type="SAM" id="MobiDB-lite"/>
    </source>
</evidence>
<dbReference type="PANTHER" id="PTHR47466:SF1">
    <property type="entry name" value="METALLOPROTEASE MEP1 (AFU_ORTHOLOGUE AFUA_1G07730)-RELATED"/>
    <property type="match status" value="1"/>
</dbReference>
<dbReference type="EMBL" id="DXBE01000024">
    <property type="protein sequence ID" value="HIZ68815.1"/>
    <property type="molecule type" value="Genomic_DNA"/>
</dbReference>
<keyword evidence="4 10" id="KW-0732">Signal</keyword>
<dbReference type="GO" id="GO:0046872">
    <property type="term" value="F:metal ion binding"/>
    <property type="evidence" value="ECO:0007669"/>
    <property type="project" value="UniProtKB-KW"/>
</dbReference>
<sequence>MRSRFLVFFALLIALLAGCGSDDEGGGIKPPAPDVTSISEDYVYEIPVIFHVLYDNSSDPKQYINAAWLREALEHVNELYQGGIYAKSVNMKVRFVPAQTDEQGQVLPFPGVEYRKYHAAYPIDPYDFMNDKGGAQGNWQYLWEPNDYVNVMVYNFREDEMGEAVTLGISHMPYYAVAGQPDIEGLTKNNNAYLTKDNINFAYCVSINSLYADKHSDDRYSDAERQMYYTTDVVATLAHELGHFLGLHHVFSEVDGNEDACEDTDYCEDTPSYNQLRYNEWVAAYNEATPADKRSLKELVRREPCDGEEYEATNIMDYAYCYSEDFTEDQAYRVRQVLYYSPLMPGPKKNKSRTTRATDKPKGIVDLPIQLKK</sequence>
<dbReference type="InterPro" id="IPR023852">
    <property type="entry name" value="Metalloproteinase_lipop_BF0631"/>
</dbReference>
<evidence type="ECO:0000313" key="12">
    <source>
        <dbReference type="EMBL" id="HIZ68815.1"/>
    </source>
</evidence>
<evidence type="ECO:0000259" key="11">
    <source>
        <dbReference type="Pfam" id="PF05572"/>
    </source>
</evidence>
<dbReference type="SUPFAM" id="SSF55486">
    <property type="entry name" value="Metalloproteases ('zincins'), catalytic domain"/>
    <property type="match status" value="2"/>
</dbReference>
<dbReference type="PROSITE" id="PS51257">
    <property type="entry name" value="PROKAR_LIPOPROTEIN"/>
    <property type="match status" value="1"/>
</dbReference>
<accession>A0A9D2FYK6</accession>
<dbReference type="NCBIfam" id="TIGR03952">
    <property type="entry name" value="metzin_BF0631"/>
    <property type="match status" value="1"/>
</dbReference>
<feature type="domain" description="Peptidase M43 pregnancy-associated plasma-A" evidence="11">
    <location>
        <begin position="229"/>
        <end position="338"/>
    </location>
</feature>
<dbReference type="InterPro" id="IPR024079">
    <property type="entry name" value="MetalloPept_cat_dom_sf"/>
</dbReference>
<keyword evidence="12" id="KW-0449">Lipoprotein</keyword>
<evidence type="ECO:0000256" key="3">
    <source>
        <dbReference type="ARBA" id="ARBA00022723"/>
    </source>
</evidence>
<name>A0A9D2FYK6_9BACT</name>
<dbReference type="InterPro" id="IPR008754">
    <property type="entry name" value="Peptidase_M43"/>
</dbReference>
<dbReference type="Proteomes" id="UP000824055">
    <property type="component" value="Unassembled WGS sequence"/>
</dbReference>
<evidence type="ECO:0000256" key="5">
    <source>
        <dbReference type="ARBA" id="ARBA00022801"/>
    </source>
</evidence>
<evidence type="ECO:0000256" key="6">
    <source>
        <dbReference type="ARBA" id="ARBA00022833"/>
    </source>
</evidence>
<dbReference type="GO" id="GO:0006508">
    <property type="term" value="P:proteolysis"/>
    <property type="evidence" value="ECO:0007669"/>
    <property type="project" value="UniProtKB-KW"/>
</dbReference>
<organism evidence="12 13">
    <name type="scientific">Candidatus Prevotella avicola</name>
    <dbReference type="NCBI Taxonomy" id="2838738"/>
    <lineage>
        <taxon>Bacteria</taxon>
        <taxon>Pseudomonadati</taxon>
        <taxon>Bacteroidota</taxon>
        <taxon>Bacteroidia</taxon>
        <taxon>Bacteroidales</taxon>
        <taxon>Prevotellaceae</taxon>
        <taxon>Prevotella</taxon>
    </lineage>
</organism>
<evidence type="ECO:0000256" key="1">
    <source>
        <dbReference type="ARBA" id="ARBA00008721"/>
    </source>
</evidence>
<comment type="similarity">
    <text evidence="1">Belongs to the peptidase M43B family.</text>
</comment>
<keyword evidence="2" id="KW-0645">Protease</keyword>